<gene>
    <name evidence="2" type="ORF">WJX68_04410</name>
</gene>
<protein>
    <submittedName>
        <fullName evidence="2">NAD(P)H nitroreductase</fullName>
    </submittedName>
</protein>
<dbReference type="Gene3D" id="3.40.109.10">
    <property type="entry name" value="NADH Oxidase"/>
    <property type="match status" value="1"/>
</dbReference>
<dbReference type="InterPro" id="IPR000415">
    <property type="entry name" value="Nitroreductase-like"/>
</dbReference>
<dbReference type="InterPro" id="IPR050627">
    <property type="entry name" value="Nitroreductase/BluB"/>
</dbReference>
<reference evidence="2 3" key="1">
    <citation type="submission" date="2024-03" db="EMBL/GenBank/DDBJ databases">
        <title>Draft genome sequence of Pseudonocardia sp. DW16-2.</title>
        <authorList>
            <person name="Duangmal K."/>
        </authorList>
    </citation>
    <scope>NUCLEOTIDE SEQUENCE [LARGE SCALE GENOMIC DNA]</scope>
    <source>
        <strain evidence="2 3">DW16-2</strain>
    </source>
</reference>
<proteinExistence type="predicted"/>
<evidence type="ECO:0000313" key="3">
    <source>
        <dbReference type="Proteomes" id="UP001364211"/>
    </source>
</evidence>
<dbReference type="RefSeq" id="WP_340286292.1">
    <property type="nucleotide sequence ID" value="NZ_JBBJUP010000003.1"/>
</dbReference>
<dbReference type="Proteomes" id="UP001364211">
    <property type="component" value="Unassembled WGS sequence"/>
</dbReference>
<dbReference type="NCBIfam" id="NF047509">
    <property type="entry name" value="Rv3131_FMN_oxido"/>
    <property type="match status" value="1"/>
</dbReference>
<evidence type="ECO:0000313" key="2">
    <source>
        <dbReference type="EMBL" id="MEJ8278168.1"/>
    </source>
</evidence>
<keyword evidence="3" id="KW-1185">Reference proteome</keyword>
<organism evidence="2 3">
    <name type="scientific">Pseudonocardia spirodelae</name>
    <dbReference type="NCBI Taxonomy" id="3133431"/>
    <lineage>
        <taxon>Bacteria</taxon>
        <taxon>Bacillati</taxon>
        <taxon>Actinomycetota</taxon>
        <taxon>Actinomycetes</taxon>
        <taxon>Pseudonocardiales</taxon>
        <taxon>Pseudonocardiaceae</taxon>
        <taxon>Pseudonocardia</taxon>
    </lineage>
</organism>
<comment type="caution">
    <text evidence="2">The sequence shown here is derived from an EMBL/GenBank/DDBJ whole genome shotgun (WGS) entry which is preliminary data.</text>
</comment>
<dbReference type="PANTHER" id="PTHR23026">
    <property type="entry name" value="NADPH NITROREDUCTASE"/>
    <property type="match status" value="1"/>
</dbReference>
<accession>A0ABU8T2L3</accession>
<name>A0ABU8T2L3_9PSEU</name>
<dbReference type="PANTHER" id="PTHR23026:SF123">
    <property type="entry name" value="NAD(P)H NITROREDUCTASE RV3131-RELATED"/>
    <property type="match status" value="1"/>
</dbReference>
<dbReference type="EMBL" id="JBBJUP010000003">
    <property type="protein sequence ID" value="MEJ8278168.1"/>
    <property type="molecule type" value="Genomic_DNA"/>
</dbReference>
<sequence>MDHGEDSDHATATVPAAPPPGPRLHDAVEWALRAPSLHNSQPWRWRIGADGVALYADPLRRLPETDPDRRDLVISCGAALHHLQVALAAAGAAVRVDRFPDPEDEQLLATVRPVPGAADARAAALWPALGRRRTDRRRYATDPVPASTWTALGEAARERGATLVPVTGPARRAALDDVLARAADQQRRRPGYLAELMSWTHRLAGARDGIPATARPARPAPRGADPNRAFPQGRLAAAGAGAAAGDGAVLAVLCTPGDTGPDRLRAGEATSAVLLTAVAAGLATAPLSQALELPSTRSLLARDVLHVDSRPQLVVRLGFPVDDRELPRTPRRPLAAVLAR</sequence>
<feature type="region of interest" description="Disordered" evidence="1">
    <location>
        <begin position="1"/>
        <end position="24"/>
    </location>
</feature>
<evidence type="ECO:0000256" key="1">
    <source>
        <dbReference type="SAM" id="MobiDB-lite"/>
    </source>
</evidence>
<dbReference type="SUPFAM" id="SSF55469">
    <property type="entry name" value="FMN-dependent nitroreductase-like"/>
    <property type="match status" value="2"/>
</dbReference>